<organism evidence="1 2">
    <name type="scientific">Mycobacterium tuberculosis</name>
    <dbReference type="NCBI Taxonomy" id="1773"/>
    <lineage>
        <taxon>Bacteria</taxon>
        <taxon>Bacillati</taxon>
        <taxon>Actinomycetota</taxon>
        <taxon>Actinomycetes</taxon>
        <taxon>Mycobacteriales</taxon>
        <taxon>Mycobacteriaceae</taxon>
        <taxon>Mycobacterium</taxon>
        <taxon>Mycobacterium tuberculosis complex</taxon>
    </lineage>
</organism>
<dbReference type="Proteomes" id="UP000048948">
    <property type="component" value="Unassembled WGS sequence"/>
</dbReference>
<name>A0A655AX98_MYCTX</name>
<accession>A0A655AX98</accession>
<proteinExistence type="predicted"/>
<dbReference type="AlphaFoldDB" id="A0A655AX98"/>
<dbReference type="EMBL" id="CNGE01001842">
    <property type="protein sequence ID" value="CKU54972.1"/>
    <property type="molecule type" value="Genomic_DNA"/>
</dbReference>
<protein>
    <submittedName>
        <fullName evidence="1">Uncharacterized protein</fullName>
    </submittedName>
</protein>
<evidence type="ECO:0000313" key="1">
    <source>
        <dbReference type="EMBL" id="CKU54972.1"/>
    </source>
</evidence>
<evidence type="ECO:0000313" key="2">
    <source>
        <dbReference type="Proteomes" id="UP000048948"/>
    </source>
</evidence>
<sequence length="94" mass="9666">MTGTLPCNGLNGPCAGSQLSLAPPFHELCMPIQLWSGSLTHSPATSGPRVVSKRYGRVTPAGSTACVIGFQPDCANTTGGVVSSNPRVSERVPK</sequence>
<gene>
    <name evidence="1" type="ORF">ERS027646_04851</name>
</gene>
<reference evidence="1 2" key="1">
    <citation type="submission" date="2015-03" db="EMBL/GenBank/DDBJ databases">
        <authorList>
            <consortium name="Pathogen Informatics"/>
        </authorList>
    </citation>
    <scope>NUCLEOTIDE SEQUENCE [LARGE SCALE GENOMIC DNA]</scope>
    <source>
        <strain evidence="1 2">Bir 172</strain>
    </source>
</reference>